<evidence type="ECO:0000313" key="1">
    <source>
        <dbReference type="EMBL" id="KAF9664907.1"/>
    </source>
</evidence>
<organism evidence="1 2">
    <name type="scientific">Salix dunnii</name>
    <dbReference type="NCBI Taxonomy" id="1413687"/>
    <lineage>
        <taxon>Eukaryota</taxon>
        <taxon>Viridiplantae</taxon>
        <taxon>Streptophyta</taxon>
        <taxon>Embryophyta</taxon>
        <taxon>Tracheophyta</taxon>
        <taxon>Spermatophyta</taxon>
        <taxon>Magnoliopsida</taxon>
        <taxon>eudicotyledons</taxon>
        <taxon>Gunneridae</taxon>
        <taxon>Pentapetalae</taxon>
        <taxon>rosids</taxon>
        <taxon>fabids</taxon>
        <taxon>Malpighiales</taxon>
        <taxon>Salicaceae</taxon>
        <taxon>Saliceae</taxon>
        <taxon>Salix</taxon>
    </lineage>
</organism>
<proteinExistence type="predicted"/>
<comment type="caution">
    <text evidence="1">The sequence shown here is derived from an EMBL/GenBank/DDBJ whole genome shotgun (WGS) entry which is preliminary data.</text>
</comment>
<dbReference type="OrthoDB" id="1931608at2759"/>
<dbReference type="EMBL" id="JADGMS010000016">
    <property type="protein sequence ID" value="KAF9664907.1"/>
    <property type="molecule type" value="Genomic_DNA"/>
</dbReference>
<gene>
    <name evidence="1" type="ORF">SADUNF_Sadunf16G0066700</name>
</gene>
<dbReference type="AlphaFoldDB" id="A0A835J5F2"/>
<evidence type="ECO:0000313" key="2">
    <source>
        <dbReference type="Proteomes" id="UP000657918"/>
    </source>
</evidence>
<name>A0A835J5F2_9ROSI</name>
<sequence length="152" mass="16278">MATAAWKAAPMGRTSSSITKKTRPSVVMLRIDPPNLIVSGITFPAWPASTKPTETTYTAIARMAKDAARMGSLVSWGRAACPPFPLIVAINLPEAASIGPAHGNFEKSIMSYCEGFIGHDEQLKNQGNFLEMVEILALYSEQVGVLVLSNSP</sequence>
<keyword evidence="2" id="KW-1185">Reference proteome</keyword>
<protein>
    <submittedName>
        <fullName evidence="1">Uncharacterized protein</fullName>
    </submittedName>
</protein>
<reference evidence="1 2" key="1">
    <citation type="submission" date="2020-10" db="EMBL/GenBank/DDBJ databases">
        <title>Plant Genome Project.</title>
        <authorList>
            <person name="Zhang R.-G."/>
        </authorList>
    </citation>
    <scope>NUCLEOTIDE SEQUENCE [LARGE SCALE GENOMIC DNA]</scope>
    <source>
        <strain evidence="1">FAFU-HL-1</strain>
        <tissue evidence="1">Leaf</tissue>
    </source>
</reference>
<accession>A0A835J5F2</accession>
<dbReference type="Proteomes" id="UP000657918">
    <property type="component" value="Chromosome 16"/>
</dbReference>